<dbReference type="SFLD" id="SFLDG01129">
    <property type="entry name" value="C1.5:_HAD__Beta-PGM__Phosphata"/>
    <property type="match status" value="1"/>
</dbReference>
<dbReference type="SFLD" id="SFLDS00003">
    <property type="entry name" value="Haloacid_Dehalogenase"/>
    <property type="match status" value="1"/>
</dbReference>
<keyword evidence="1" id="KW-0378">Hydrolase</keyword>
<dbReference type="InterPro" id="IPR036412">
    <property type="entry name" value="HAD-like_sf"/>
</dbReference>
<dbReference type="AlphaFoldDB" id="A0A1E3ARZ8"/>
<dbReference type="EC" id="3.1.3.18" evidence="1"/>
<accession>A0A1E3ARZ8</accession>
<dbReference type="Proteomes" id="UP000095003">
    <property type="component" value="Unassembled WGS sequence"/>
</dbReference>
<name>A0A1E3ARZ8_9FIRM</name>
<reference evidence="1 2" key="1">
    <citation type="submission" date="2016-07" db="EMBL/GenBank/DDBJ databases">
        <title>Characterization of isolates of Eisenbergiella tayi derived from blood cultures, using whole genome sequencing.</title>
        <authorList>
            <person name="Burdz T."/>
            <person name="Wiebe D."/>
            <person name="Huynh C."/>
            <person name="Bernard K."/>
        </authorList>
    </citation>
    <scope>NUCLEOTIDE SEQUENCE [LARGE SCALE GENOMIC DNA]</scope>
    <source>
        <strain evidence="1 2">NML 120489</strain>
    </source>
</reference>
<organism evidence="1 2">
    <name type="scientific">Eisenbergiella tayi</name>
    <dbReference type="NCBI Taxonomy" id="1432052"/>
    <lineage>
        <taxon>Bacteria</taxon>
        <taxon>Bacillati</taxon>
        <taxon>Bacillota</taxon>
        <taxon>Clostridia</taxon>
        <taxon>Lachnospirales</taxon>
        <taxon>Lachnospiraceae</taxon>
        <taxon>Eisenbergiella</taxon>
    </lineage>
</organism>
<dbReference type="Pfam" id="PF00702">
    <property type="entry name" value="Hydrolase"/>
    <property type="match status" value="1"/>
</dbReference>
<dbReference type="SUPFAM" id="SSF56784">
    <property type="entry name" value="HAD-like"/>
    <property type="match status" value="1"/>
</dbReference>
<dbReference type="EMBL" id="MCGI01000002">
    <property type="protein sequence ID" value="ODM11414.1"/>
    <property type="molecule type" value="Genomic_DNA"/>
</dbReference>
<sequence length="225" mass="26250">MKIITFDLGGTLMEYAGMPASWTDYYKQGFEAINSYYNCKVSEDYIKQSVEILKSFNPRLHYREEEFSPNYIFSKALEHWGKNIPIRDCVYQFYTGLKLKAEIYLDTIPSLIKLKNNGYLITTLTDLPTAMPDELFKRDISILLPYFDLYVSSLSCGFRKPNCRGLQMIAEYFNVPITELVFVGDEDKDRETAIHADCQFIQINRKNRTSETIFNLTELIEKLID</sequence>
<proteinExistence type="predicted"/>
<dbReference type="CDD" id="cd01427">
    <property type="entry name" value="HAD_like"/>
    <property type="match status" value="1"/>
</dbReference>
<dbReference type="InterPro" id="IPR023214">
    <property type="entry name" value="HAD_sf"/>
</dbReference>
<gene>
    <name evidence="1" type="primary">gph_3</name>
    <name evidence="1" type="ORF">BEH84_02023</name>
</gene>
<dbReference type="RefSeq" id="WP_081329915.1">
    <property type="nucleotide sequence ID" value="NZ_JBKXXQ010000021.1"/>
</dbReference>
<protein>
    <submittedName>
        <fullName evidence="1">Phosphoglycolate phosphatase</fullName>
        <ecNumber evidence="1">3.1.3.18</ecNumber>
    </submittedName>
</protein>
<comment type="caution">
    <text evidence="1">The sequence shown here is derived from an EMBL/GenBank/DDBJ whole genome shotgun (WGS) entry which is preliminary data.</text>
</comment>
<evidence type="ECO:0000313" key="2">
    <source>
        <dbReference type="Proteomes" id="UP000095003"/>
    </source>
</evidence>
<dbReference type="GO" id="GO:0008967">
    <property type="term" value="F:phosphoglycolate phosphatase activity"/>
    <property type="evidence" value="ECO:0007669"/>
    <property type="project" value="UniProtKB-EC"/>
</dbReference>
<dbReference type="Gene3D" id="3.40.50.1000">
    <property type="entry name" value="HAD superfamily/HAD-like"/>
    <property type="match status" value="1"/>
</dbReference>
<evidence type="ECO:0000313" key="1">
    <source>
        <dbReference type="EMBL" id="ODM11414.1"/>
    </source>
</evidence>